<dbReference type="Pfam" id="PF03221">
    <property type="entry name" value="HTH_Tnp_Tc5"/>
    <property type="match status" value="1"/>
</dbReference>
<name>A0A9P8MLH3_9HYPO</name>
<evidence type="ECO:0000256" key="2">
    <source>
        <dbReference type="ARBA" id="ARBA00023242"/>
    </source>
</evidence>
<keyword evidence="1 5" id="KW-0238">DNA-binding</keyword>
<dbReference type="OrthoDB" id="5089298at2759"/>
<keyword evidence="3" id="KW-0175">Coiled coil</keyword>
<keyword evidence="2" id="KW-0539">Nucleus</keyword>
<dbReference type="Gene3D" id="1.10.10.60">
    <property type="entry name" value="Homeodomain-like"/>
    <property type="match status" value="1"/>
</dbReference>
<evidence type="ECO:0000313" key="6">
    <source>
        <dbReference type="Proteomes" id="UP000824596"/>
    </source>
</evidence>
<dbReference type="GeneID" id="68360866"/>
<sequence>MTLKRPRSIYTEDIMANAIIDVTKNGLSQYRAAQKYDIPQQSISDRLKGQVALADQIQPRQLLSKSQEARLVSWILRQESLGYAPSHSQIRACVEALMKQLNNERTVGRNWVSKFINRHPDIKNKRGRRQKLTDLMLLRLVRFTGSSISGKGMDMEVMQRDVSKVRAILGSDDTPRNSRQIRDFGKNKTPGTRRRYAVIARGFEAQEQTLAEHSNRIAKLEEEVARLQRGKKRRAPNPNRRFMTLSEALVAEEAIPQIKSQEIAVVLNSDTEEEAVSEVETASVIEVKVAPKPFQSPPDPGEW</sequence>
<dbReference type="InterPro" id="IPR007889">
    <property type="entry name" value="HTH_Psq"/>
</dbReference>
<dbReference type="PROSITE" id="PS51253">
    <property type="entry name" value="HTH_CENPB"/>
    <property type="match status" value="1"/>
</dbReference>
<organism evidence="5 6">
    <name type="scientific">Hirsutella rhossiliensis</name>
    <dbReference type="NCBI Taxonomy" id="111463"/>
    <lineage>
        <taxon>Eukaryota</taxon>
        <taxon>Fungi</taxon>
        <taxon>Dikarya</taxon>
        <taxon>Ascomycota</taxon>
        <taxon>Pezizomycotina</taxon>
        <taxon>Sordariomycetes</taxon>
        <taxon>Hypocreomycetidae</taxon>
        <taxon>Hypocreales</taxon>
        <taxon>Ophiocordycipitaceae</taxon>
        <taxon>Hirsutella</taxon>
    </lineage>
</organism>
<dbReference type="RefSeq" id="XP_044714703.1">
    <property type="nucleotide sequence ID" value="XM_044870208.1"/>
</dbReference>
<proteinExistence type="predicted"/>
<dbReference type="InterPro" id="IPR006600">
    <property type="entry name" value="HTH_CenpB_DNA-bd_dom"/>
</dbReference>
<dbReference type="GO" id="GO:0003677">
    <property type="term" value="F:DNA binding"/>
    <property type="evidence" value="ECO:0007669"/>
    <property type="project" value="UniProtKB-KW"/>
</dbReference>
<dbReference type="AlphaFoldDB" id="A0A9P8MLH3"/>
<evidence type="ECO:0000313" key="5">
    <source>
        <dbReference type="EMBL" id="KAH0957189.1"/>
    </source>
</evidence>
<dbReference type="Proteomes" id="UP000824596">
    <property type="component" value="Unassembled WGS sequence"/>
</dbReference>
<dbReference type="SUPFAM" id="SSF46689">
    <property type="entry name" value="Homeodomain-like"/>
    <property type="match status" value="1"/>
</dbReference>
<accession>A0A9P8MLH3</accession>
<dbReference type="Pfam" id="PF05225">
    <property type="entry name" value="HTH_psq"/>
    <property type="match status" value="1"/>
</dbReference>
<dbReference type="EMBL" id="JAIZPD010000022">
    <property type="protein sequence ID" value="KAH0957189.1"/>
    <property type="molecule type" value="Genomic_DNA"/>
</dbReference>
<evidence type="ECO:0000259" key="4">
    <source>
        <dbReference type="PROSITE" id="PS51253"/>
    </source>
</evidence>
<feature type="domain" description="HTH CENPB-type" evidence="4">
    <location>
        <begin position="55"/>
        <end position="125"/>
    </location>
</feature>
<evidence type="ECO:0000256" key="1">
    <source>
        <dbReference type="ARBA" id="ARBA00023125"/>
    </source>
</evidence>
<keyword evidence="6" id="KW-1185">Reference proteome</keyword>
<comment type="caution">
    <text evidence="5">The sequence shown here is derived from an EMBL/GenBank/DDBJ whole genome shotgun (WGS) entry which is preliminary data.</text>
</comment>
<dbReference type="SMART" id="SM00674">
    <property type="entry name" value="CENPB"/>
    <property type="match status" value="1"/>
</dbReference>
<gene>
    <name evidence="5" type="ORF">HRG_11738</name>
</gene>
<evidence type="ECO:0000256" key="3">
    <source>
        <dbReference type="SAM" id="Coils"/>
    </source>
</evidence>
<feature type="coiled-coil region" evidence="3">
    <location>
        <begin position="203"/>
        <end position="230"/>
    </location>
</feature>
<reference evidence="5" key="1">
    <citation type="submission" date="2021-09" db="EMBL/GenBank/DDBJ databases">
        <title>A high-quality genome of the endoparasitic fungus Hirsutella rhossiliensis with a comparison of Hirsutella genomes reveals transposable elements contributing to genome size variation.</title>
        <authorList>
            <person name="Lin R."/>
            <person name="Jiao Y."/>
            <person name="Sun X."/>
            <person name="Ling J."/>
            <person name="Xie B."/>
            <person name="Cheng X."/>
        </authorList>
    </citation>
    <scope>NUCLEOTIDE SEQUENCE</scope>
    <source>
        <strain evidence="5">HR02</strain>
    </source>
</reference>
<dbReference type="InterPro" id="IPR009057">
    <property type="entry name" value="Homeodomain-like_sf"/>
</dbReference>
<protein>
    <submittedName>
        <fullName evidence="5">Tc5 transposase DNA-binding domain-containing protein</fullName>
    </submittedName>
</protein>